<dbReference type="Proteomes" id="UP001597197">
    <property type="component" value="Unassembled WGS sequence"/>
</dbReference>
<protein>
    <submittedName>
        <fullName evidence="1">PD-(D/E)XK nuclease family protein</fullName>
    </submittedName>
</protein>
<sequence length="417" mass="48189">MKELISCLHKVAAVNQRVEHENRLVNRYTARDFTPFRFISWSEVPSTHMLAFFLDPDEDHGQGPIFQELFIEELQKLLPAGIQLPKTRWLVEPERRHTDYGQLDLLLSSADRTFGICLENKPRDQTRDQPRQLTSYRELLLHRHQQRYLLLYLSREKREPSHDSLDPKLLQELTADGHYLNLTYRNFILALLDSWYQNVHPESLRIFLRQFRHQVEQWLQFESTKPAQLMQDQEIAATLASSPAYVQTAFDIQGALSALRAQLLDQLSKSLTARATGLIGDSHWKDIGFLNTTPAKPFLLRRPSPNGSPQSLPWGRYAIGLEFDGKRLFYGIRFDKANWYQDDTTAEESWSPEAPTAFGTLLGTGARPWSWWVWWDWVGPETDQDLYPKIAEGKVLEELVSKIGSLTTALDSYCGSS</sequence>
<organism evidence="1 2">
    <name type="scientific">Hymenobacter bucti</name>
    <dbReference type="NCBI Taxonomy" id="1844114"/>
    <lineage>
        <taxon>Bacteria</taxon>
        <taxon>Pseudomonadati</taxon>
        <taxon>Bacteroidota</taxon>
        <taxon>Cytophagia</taxon>
        <taxon>Cytophagales</taxon>
        <taxon>Hymenobacteraceae</taxon>
        <taxon>Hymenobacter</taxon>
    </lineage>
</organism>
<keyword evidence="2" id="KW-1185">Reference proteome</keyword>
<reference evidence="2" key="1">
    <citation type="journal article" date="2019" name="Int. J. Syst. Evol. Microbiol.">
        <title>The Global Catalogue of Microorganisms (GCM) 10K type strain sequencing project: providing services to taxonomists for standard genome sequencing and annotation.</title>
        <authorList>
            <consortium name="The Broad Institute Genomics Platform"/>
            <consortium name="The Broad Institute Genome Sequencing Center for Infectious Disease"/>
            <person name="Wu L."/>
            <person name="Ma J."/>
        </authorList>
    </citation>
    <scope>NUCLEOTIDE SEQUENCE [LARGE SCALE GENOMIC DNA]</scope>
    <source>
        <strain evidence="2">CGMCC 1.15795</strain>
    </source>
</reference>
<comment type="caution">
    <text evidence="1">The sequence shown here is derived from an EMBL/GenBank/DDBJ whole genome shotgun (WGS) entry which is preliminary data.</text>
</comment>
<dbReference type="Pfam" id="PF14281">
    <property type="entry name" value="PDDEXK_4"/>
    <property type="match status" value="1"/>
</dbReference>
<dbReference type="EMBL" id="JBHUFD010000008">
    <property type="protein sequence ID" value="MFD1874444.1"/>
    <property type="molecule type" value="Genomic_DNA"/>
</dbReference>
<accession>A0ABW4QY38</accession>
<proteinExistence type="predicted"/>
<dbReference type="RefSeq" id="WP_382316256.1">
    <property type="nucleotide sequence ID" value="NZ_JBHUFD010000008.1"/>
</dbReference>
<evidence type="ECO:0000313" key="1">
    <source>
        <dbReference type="EMBL" id="MFD1874444.1"/>
    </source>
</evidence>
<evidence type="ECO:0000313" key="2">
    <source>
        <dbReference type="Proteomes" id="UP001597197"/>
    </source>
</evidence>
<gene>
    <name evidence="1" type="ORF">ACFSDX_18510</name>
</gene>
<dbReference type="InterPro" id="IPR029470">
    <property type="entry name" value="PDDEXK_4"/>
</dbReference>
<name>A0ABW4QY38_9BACT</name>